<dbReference type="OrthoDB" id="9796171at2"/>
<name>A0A2V1MZJ4_9LACO</name>
<dbReference type="Proteomes" id="UP000245080">
    <property type="component" value="Unassembled WGS sequence"/>
</dbReference>
<evidence type="ECO:0000313" key="3">
    <source>
        <dbReference type="Proteomes" id="UP000245080"/>
    </source>
</evidence>
<keyword evidence="2" id="KW-0808">Transferase</keyword>
<reference evidence="2 3" key="1">
    <citation type="journal article" date="2018" name="Int. J. Syst. Evol. Microbiol.">
        <title>Lactobacillus bambusae sp. nov., isolated from a traditional fermented Ma-bamboo shoots of Taiwan.</title>
        <authorList>
            <person name="Wang L.-T."/>
        </authorList>
    </citation>
    <scope>NUCLEOTIDE SEQUENCE [LARGE SCALE GENOMIC DNA]</scope>
    <source>
        <strain evidence="2 3">BS-W1</strain>
    </source>
</reference>
<dbReference type="Pfam" id="PF13673">
    <property type="entry name" value="Acetyltransf_10"/>
    <property type="match status" value="1"/>
</dbReference>
<dbReference type="CDD" id="cd04301">
    <property type="entry name" value="NAT_SF"/>
    <property type="match status" value="1"/>
</dbReference>
<keyword evidence="3" id="KW-1185">Reference proteome</keyword>
<sequence length="154" mass="17633">METTVTIRTTDELTSQELIKIMAERVKVFVVEQECAYQEVDQLDFKAQHVLITRGAQLVAYARIVPNEDPDYISFGRVLVVQQFRGQHLASQLVQATLDEIAREYGPQPVKIAAQSYLQRFYGSFGFRPVSNVYLEDGIPHVDMVLERQLVKKD</sequence>
<gene>
    <name evidence="2" type="ORF">DCM90_05785</name>
</gene>
<dbReference type="PROSITE" id="PS51186">
    <property type="entry name" value="GNAT"/>
    <property type="match status" value="1"/>
</dbReference>
<dbReference type="EMBL" id="QCXQ01000002">
    <property type="protein sequence ID" value="PWG00434.1"/>
    <property type="molecule type" value="Genomic_DNA"/>
</dbReference>
<dbReference type="InterPro" id="IPR000182">
    <property type="entry name" value="GNAT_dom"/>
</dbReference>
<dbReference type="RefSeq" id="WP_109250382.1">
    <property type="nucleotide sequence ID" value="NZ_QCXQ01000002.1"/>
</dbReference>
<dbReference type="Gene3D" id="3.40.630.30">
    <property type="match status" value="1"/>
</dbReference>
<feature type="domain" description="N-acetyltransferase" evidence="1">
    <location>
        <begin position="5"/>
        <end position="149"/>
    </location>
</feature>
<protein>
    <submittedName>
        <fullName evidence="2">GNAT family N-acetyltransferase</fullName>
    </submittedName>
</protein>
<comment type="caution">
    <text evidence="2">The sequence shown here is derived from an EMBL/GenBank/DDBJ whole genome shotgun (WGS) entry which is preliminary data.</text>
</comment>
<evidence type="ECO:0000313" key="2">
    <source>
        <dbReference type="EMBL" id="PWG00434.1"/>
    </source>
</evidence>
<proteinExistence type="predicted"/>
<dbReference type="SUPFAM" id="SSF55729">
    <property type="entry name" value="Acyl-CoA N-acyltransferases (Nat)"/>
    <property type="match status" value="1"/>
</dbReference>
<accession>A0A2V1MZJ4</accession>
<organism evidence="2 3">
    <name type="scientific">Levilactobacillus bambusae</name>
    <dbReference type="NCBI Taxonomy" id="2024736"/>
    <lineage>
        <taxon>Bacteria</taxon>
        <taxon>Bacillati</taxon>
        <taxon>Bacillota</taxon>
        <taxon>Bacilli</taxon>
        <taxon>Lactobacillales</taxon>
        <taxon>Lactobacillaceae</taxon>
        <taxon>Levilactobacillus</taxon>
    </lineage>
</organism>
<dbReference type="AlphaFoldDB" id="A0A2V1MZJ4"/>
<evidence type="ECO:0000259" key="1">
    <source>
        <dbReference type="PROSITE" id="PS51186"/>
    </source>
</evidence>
<dbReference type="GO" id="GO:0016747">
    <property type="term" value="F:acyltransferase activity, transferring groups other than amino-acyl groups"/>
    <property type="evidence" value="ECO:0007669"/>
    <property type="project" value="InterPro"/>
</dbReference>
<dbReference type="InterPro" id="IPR016181">
    <property type="entry name" value="Acyl_CoA_acyltransferase"/>
</dbReference>